<proteinExistence type="predicted"/>
<name>A0A6F8VCH0_9PROT</name>
<dbReference type="Proteomes" id="UP000502260">
    <property type="component" value="Chromosome"/>
</dbReference>
<evidence type="ECO:0000313" key="1">
    <source>
        <dbReference type="EMBL" id="BCB26455.1"/>
    </source>
</evidence>
<reference evidence="2" key="1">
    <citation type="submission" date="2020-03" db="EMBL/GenBank/DDBJ databases">
        <title>Complete genome sequence of sulfur-oxidizing bacterium skT11.</title>
        <authorList>
            <person name="Kanda M."/>
            <person name="Kojima H."/>
            <person name="Fukui M."/>
        </authorList>
    </citation>
    <scope>NUCLEOTIDE SEQUENCE [LARGE SCALE GENOMIC DNA]</scope>
    <source>
        <strain evidence="2">skT11</strain>
    </source>
</reference>
<dbReference type="EMBL" id="AP022853">
    <property type="protein sequence ID" value="BCB26455.1"/>
    <property type="molecule type" value="Genomic_DNA"/>
</dbReference>
<sequence>MKTCKCCKHWGHGRKDAESRLKSCSAPLIEYGYGVEESKVADSGAMVEDDEGLGMVTGPEFGCVLHEEIAVRELSGNEVDLFVDQLEETAAALGVILGDIDQYASDETKKIITDQLKEIFGLLRAAEQGDLTTSFHYKQKLEKFWERKKSHED</sequence>
<dbReference type="KEGG" id="slac:SKTS_13410"/>
<accession>A0A6F8VCH0</accession>
<dbReference type="RefSeq" id="WP_173062189.1">
    <property type="nucleotide sequence ID" value="NZ_AP022853.1"/>
</dbReference>
<evidence type="ECO:0000313" key="2">
    <source>
        <dbReference type="Proteomes" id="UP000502260"/>
    </source>
</evidence>
<keyword evidence="2" id="KW-1185">Reference proteome</keyword>
<organism evidence="1 2">
    <name type="scientific">Sulfurimicrobium lacus</name>
    <dbReference type="NCBI Taxonomy" id="2715678"/>
    <lineage>
        <taxon>Bacteria</taxon>
        <taxon>Pseudomonadati</taxon>
        <taxon>Pseudomonadota</taxon>
        <taxon>Betaproteobacteria</taxon>
        <taxon>Nitrosomonadales</taxon>
        <taxon>Sulfuricellaceae</taxon>
        <taxon>Sulfurimicrobium</taxon>
    </lineage>
</organism>
<dbReference type="AlphaFoldDB" id="A0A6F8VCH0"/>
<gene>
    <name evidence="1" type="ORF">SKTS_13410</name>
</gene>
<protein>
    <submittedName>
        <fullName evidence="1">Uncharacterized protein</fullName>
    </submittedName>
</protein>